<dbReference type="InterPro" id="IPR007431">
    <property type="entry name" value="ACP_PD"/>
</dbReference>
<gene>
    <name evidence="1" type="ORF">GFH32_03665</name>
</gene>
<protein>
    <recommendedName>
        <fullName evidence="3">DUF479 domain-containing protein</fullName>
    </recommendedName>
</protein>
<proteinExistence type="predicted"/>
<dbReference type="GO" id="GO:0006633">
    <property type="term" value="P:fatty acid biosynthetic process"/>
    <property type="evidence" value="ECO:0007669"/>
    <property type="project" value="InterPro"/>
</dbReference>
<dbReference type="Proteomes" id="UP000326921">
    <property type="component" value="Chromosome"/>
</dbReference>
<name>A0A5Q0Q9F3_9SPHI</name>
<sequence length="227" mass="27230">MNFLSHFYFERYATQSERVLGSLLPDLLKNVDKTYVFHPQRFEEELFVQPLSLAISEGWYRHVEVDKLFHSSEFFLEHCHVLRKKLEPVLKGLPIRASFLAHIAIELLLDHLLIKHELVNVARLYEHLEHVNRSALTNYLSIIGVTDMDGFFKFYDRFIESRYIFEYKDLSQISKPLFNISKRVWDFQTTPDYHQNLTEVLVEYEAEHLRNFKDIYVYIQDNMTYLS</sequence>
<evidence type="ECO:0000313" key="2">
    <source>
        <dbReference type="Proteomes" id="UP000326921"/>
    </source>
</evidence>
<dbReference type="EMBL" id="CP045652">
    <property type="protein sequence ID" value="QGA25471.1"/>
    <property type="molecule type" value="Genomic_DNA"/>
</dbReference>
<accession>A0A5Q0Q9F3</accession>
<dbReference type="RefSeq" id="WP_153509792.1">
    <property type="nucleotide sequence ID" value="NZ_CP045652.1"/>
</dbReference>
<dbReference type="GO" id="GO:0008770">
    <property type="term" value="F:[acyl-carrier-protein] phosphodiesterase activity"/>
    <property type="evidence" value="ECO:0007669"/>
    <property type="project" value="InterPro"/>
</dbReference>
<reference evidence="1 2" key="1">
    <citation type="submission" date="2019-10" db="EMBL/GenBank/DDBJ databases">
        <authorList>
            <person name="Dong K."/>
        </authorList>
    </citation>
    <scope>NUCLEOTIDE SEQUENCE [LARGE SCALE GENOMIC DNA]</scope>
    <source>
        <strain evidence="2">dk4302</strain>
    </source>
</reference>
<dbReference type="KEGG" id="sphe:GFH32_03665"/>
<dbReference type="AlphaFoldDB" id="A0A5Q0Q9F3"/>
<evidence type="ECO:0000313" key="1">
    <source>
        <dbReference type="EMBL" id="QGA25471.1"/>
    </source>
</evidence>
<keyword evidence="2" id="KW-1185">Reference proteome</keyword>
<organism evidence="1 2">
    <name type="scientific">Sphingobacterium zhuxiongii</name>
    <dbReference type="NCBI Taxonomy" id="2662364"/>
    <lineage>
        <taxon>Bacteria</taxon>
        <taxon>Pseudomonadati</taxon>
        <taxon>Bacteroidota</taxon>
        <taxon>Sphingobacteriia</taxon>
        <taxon>Sphingobacteriales</taxon>
        <taxon>Sphingobacteriaceae</taxon>
        <taxon>Sphingobacterium</taxon>
    </lineage>
</organism>
<evidence type="ECO:0008006" key="3">
    <source>
        <dbReference type="Google" id="ProtNLM"/>
    </source>
</evidence>
<dbReference type="Pfam" id="PF04336">
    <property type="entry name" value="ACP_PD"/>
    <property type="match status" value="1"/>
</dbReference>